<keyword evidence="10" id="KW-1185">Reference proteome</keyword>
<gene>
    <name evidence="9" type="ORF">FKR81_34020</name>
</gene>
<keyword evidence="2" id="KW-1003">Cell membrane</keyword>
<keyword evidence="3 7" id="KW-0812">Transmembrane</keyword>
<feature type="transmembrane region" description="Helical" evidence="7">
    <location>
        <begin position="761"/>
        <end position="785"/>
    </location>
</feature>
<dbReference type="OrthoDB" id="3405625at2"/>
<keyword evidence="5 7" id="KW-0472">Membrane</keyword>
<feature type="transmembrane region" description="Helical" evidence="7">
    <location>
        <begin position="269"/>
        <end position="293"/>
    </location>
</feature>
<dbReference type="Proteomes" id="UP000316639">
    <property type="component" value="Unassembled WGS sequence"/>
</dbReference>
<evidence type="ECO:0000256" key="4">
    <source>
        <dbReference type="ARBA" id="ARBA00022989"/>
    </source>
</evidence>
<organism evidence="9 10">
    <name type="scientific">Lentzea tibetensis</name>
    <dbReference type="NCBI Taxonomy" id="2591470"/>
    <lineage>
        <taxon>Bacteria</taxon>
        <taxon>Bacillati</taxon>
        <taxon>Actinomycetota</taxon>
        <taxon>Actinomycetes</taxon>
        <taxon>Pseudonocardiales</taxon>
        <taxon>Pseudonocardiaceae</taxon>
        <taxon>Lentzea</taxon>
    </lineage>
</organism>
<feature type="transmembrane region" description="Helical" evidence="7">
    <location>
        <begin position="858"/>
        <end position="879"/>
    </location>
</feature>
<feature type="transmembrane region" description="Helical" evidence="7">
    <location>
        <begin position="814"/>
        <end position="838"/>
    </location>
</feature>
<proteinExistence type="inferred from homology"/>
<dbReference type="InterPro" id="IPR050250">
    <property type="entry name" value="Macrolide_Exporter_MacB"/>
</dbReference>
<evidence type="ECO:0000256" key="7">
    <source>
        <dbReference type="SAM" id="Phobius"/>
    </source>
</evidence>
<feature type="domain" description="ABC3 transporter permease C-terminal" evidence="8">
    <location>
        <begin position="275"/>
        <end position="392"/>
    </location>
</feature>
<feature type="transmembrane region" description="Helical" evidence="7">
    <location>
        <begin position="437"/>
        <end position="463"/>
    </location>
</feature>
<dbReference type="GO" id="GO:0022857">
    <property type="term" value="F:transmembrane transporter activity"/>
    <property type="evidence" value="ECO:0007669"/>
    <property type="project" value="TreeGrafter"/>
</dbReference>
<feature type="domain" description="ABC3 transporter permease C-terminal" evidence="8">
    <location>
        <begin position="763"/>
        <end position="881"/>
    </location>
</feature>
<feature type="transmembrane region" description="Helical" evidence="7">
    <location>
        <begin position="365"/>
        <end position="390"/>
    </location>
</feature>
<evidence type="ECO:0000256" key="5">
    <source>
        <dbReference type="ARBA" id="ARBA00023136"/>
    </source>
</evidence>
<dbReference type="AlphaFoldDB" id="A0A563EJI1"/>
<dbReference type="PANTHER" id="PTHR30572:SF4">
    <property type="entry name" value="ABC TRANSPORTER PERMEASE YTRF"/>
    <property type="match status" value="1"/>
</dbReference>
<dbReference type="InterPro" id="IPR003838">
    <property type="entry name" value="ABC3_permease_C"/>
</dbReference>
<sequence>MSGFRVALRIAWREARRAKGRAALVAGMIMLPVAALSFTAVSYDTFTLIPAERAERTMGTTQAAVSWPYSSPVVQEPDRLFALASGEAPAGQTEPSEEQLRSLLPNGTRLTPNHTSGLTLDTLAGSSTFQARLLDYAAPQAAGILRSLSGRAPASDDEVALSPQAVSRTGSGVGGTVRTGDGRTLRVVGIVEDPDDIKASTVVLRPGALPVDRSGLSWLAEMPDALTWAQIKELNKLGVAAVSRHVLENPPPMEDRYRQIGGSGSDIEAGVLALVAGLAILEIVLLAGPALAVGARRRRHDLALVAASGGTPAHVRRIVLADGVVLGALAAVAGVVLGVLVAVAGHGVVERFTETRSGAFRLFPAALGVLALLAVVTGVLAALVPAWVSSRQDVVTALAGRRGITRSRRRWLVAGLVLVALGVVTAFVGAWQVELTIILAGLALGELGLVLMTPSLVGLVARLGKGLPVPVRIALRDASRNRSAAAPAISAVMAVVVGSLAVGVVLASDVGREANQSAGNVGDVALYHTAETNKMGQAIPASVVDTLRQTLPVAEAHEIKLLSCEGGPCFAHARRPAARECPYGLDLLGREPTEDEQRAARADSRCDGIGQQRRYFVALSSPFGVVVVIKPEAAGAVTGLSAADAAVVGEALRAGKLVVDSPELVENGNALLGVGMVSDSTPPRTVTAAAVAMPQRPKAPIALMTEETAKSLGFGATTFTVYATTTREPTVDEQDRLQAALGGEYEVRVDRAVQSDIQRSLTVLAIAAAVITLGAAALATGLAAADGRADLTTLAAVGASPTLRRLLSLSQSGVIAGLGSLLGTAAGLATSVAVLTALNQRFADQWPPPTPYPITVPWVNVAVALVLVPVVAMLGSALLTRSRLPIERRG</sequence>
<feature type="transmembrane region" description="Helical" evidence="7">
    <location>
        <begin position="324"/>
        <end position="345"/>
    </location>
</feature>
<dbReference type="Pfam" id="PF02687">
    <property type="entry name" value="FtsX"/>
    <property type="match status" value="2"/>
</dbReference>
<comment type="similarity">
    <text evidence="6">Belongs to the ABC-4 integral membrane protein family.</text>
</comment>
<dbReference type="GO" id="GO:0005886">
    <property type="term" value="C:plasma membrane"/>
    <property type="evidence" value="ECO:0007669"/>
    <property type="project" value="UniProtKB-SubCell"/>
</dbReference>
<dbReference type="PANTHER" id="PTHR30572">
    <property type="entry name" value="MEMBRANE COMPONENT OF TRANSPORTER-RELATED"/>
    <property type="match status" value="1"/>
</dbReference>
<feature type="transmembrane region" description="Helical" evidence="7">
    <location>
        <begin position="411"/>
        <end position="431"/>
    </location>
</feature>
<evidence type="ECO:0000256" key="6">
    <source>
        <dbReference type="ARBA" id="ARBA00038076"/>
    </source>
</evidence>
<feature type="transmembrane region" description="Helical" evidence="7">
    <location>
        <begin position="21"/>
        <end position="43"/>
    </location>
</feature>
<evidence type="ECO:0000313" key="9">
    <source>
        <dbReference type="EMBL" id="TWP46833.1"/>
    </source>
</evidence>
<comment type="subcellular location">
    <subcellularLocation>
        <location evidence="1">Cell membrane</location>
        <topology evidence="1">Multi-pass membrane protein</topology>
    </subcellularLocation>
</comment>
<evidence type="ECO:0000259" key="8">
    <source>
        <dbReference type="Pfam" id="PF02687"/>
    </source>
</evidence>
<dbReference type="EMBL" id="VOBR01000029">
    <property type="protein sequence ID" value="TWP46833.1"/>
    <property type="molecule type" value="Genomic_DNA"/>
</dbReference>
<accession>A0A563EJI1</accession>
<evidence type="ECO:0000313" key="10">
    <source>
        <dbReference type="Proteomes" id="UP000316639"/>
    </source>
</evidence>
<evidence type="ECO:0000256" key="2">
    <source>
        <dbReference type="ARBA" id="ARBA00022475"/>
    </source>
</evidence>
<evidence type="ECO:0000256" key="3">
    <source>
        <dbReference type="ARBA" id="ARBA00022692"/>
    </source>
</evidence>
<protein>
    <submittedName>
        <fullName evidence="9">FtsX-like permease family protein</fullName>
    </submittedName>
</protein>
<name>A0A563EJI1_9PSEU</name>
<comment type="caution">
    <text evidence="9">The sequence shown here is derived from an EMBL/GenBank/DDBJ whole genome shotgun (WGS) entry which is preliminary data.</text>
</comment>
<keyword evidence="4 7" id="KW-1133">Transmembrane helix</keyword>
<evidence type="ECO:0000256" key="1">
    <source>
        <dbReference type="ARBA" id="ARBA00004651"/>
    </source>
</evidence>
<feature type="transmembrane region" description="Helical" evidence="7">
    <location>
        <begin position="484"/>
        <end position="507"/>
    </location>
</feature>
<reference evidence="9 10" key="1">
    <citation type="submission" date="2019-07" db="EMBL/GenBank/DDBJ databases">
        <title>Lentzea xizangensis sp. nov., isolated from Qinghai-Tibetan Plateau Soils.</title>
        <authorList>
            <person name="Huang J."/>
        </authorList>
    </citation>
    <scope>NUCLEOTIDE SEQUENCE [LARGE SCALE GENOMIC DNA]</scope>
    <source>
        <strain evidence="9 10">FXJ1.1311</strain>
    </source>
</reference>